<keyword evidence="2" id="KW-1185">Reference proteome</keyword>
<proteinExistence type="predicted"/>
<name>A0AAN4ZG63_9BILA</name>
<reference evidence="2" key="1">
    <citation type="submission" date="2022-10" db="EMBL/GenBank/DDBJ databases">
        <title>Genome assembly of Pristionchus species.</title>
        <authorList>
            <person name="Yoshida K."/>
            <person name="Sommer R.J."/>
        </authorList>
    </citation>
    <scope>NUCLEOTIDE SEQUENCE [LARGE SCALE GENOMIC DNA]</scope>
    <source>
        <strain evidence="2">RS5460</strain>
    </source>
</reference>
<comment type="caution">
    <text evidence="1">The sequence shown here is derived from an EMBL/GenBank/DDBJ whole genome shotgun (WGS) entry which is preliminary data.</text>
</comment>
<feature type="non-terminal residue" evidence="1">
    <location>
        <position position="60"/>
    </location>
</feature>
<evidence type="ECO:0000313" key="1">
    <source>
        <dbReference type="EMBL" id="GMR40583.1"/>
    </source>
</evidence>
<evidence type="ECO:0000313" key="2">
    <source>
        <dbReference type="Proteomes" id="UP001328107"/>
    </source>
</evidence>
<gene>
    <name evidence="1" type="ORF">PMAYCL1PPCAC_10778</name>
</gene>
<protein>
    <submittedName>
        <fullName evidence="1">Uncharacterized protein</fullName>
    </submittedName>
</protein>
<accession>A0AAN4ZG63</accession>
<dbReference type="AlphaFoldDB" id="A0AAN4ZG63"/>
<sequence>MLRRSTKKNARIRRFVSMTDKDQVEMVMTLEKEEELHEDRMRVNELQRKLQVAEEQNRHL</sequence>
<organism evidence="1 2">
    <name type="scientific">Pristionchus mayeri</name>
    <dbReference type="NCBI Taxonomy" id="1317129"/>
    <lineage>
        <taxon>Eukaryota</taxon>
        <taxon>Metazoa</taxon>
        <taxon>Ecdysozoa</taxon>
        <taxon>Nematoda</taxon>
        <taxon>Chromadorea</taxon>
        <taxon>Rhabditida</taxon>
        <taxon>Rhabditina</taxon>
        <taxon>Diplogasteromorpha</taxon>
        <taxon>Diplogasteroidea</taxon>
        <taxon>Neodiplogasteridae</taxon>
        <taxon>Pristionchus</taxon>
    </lineage>
</organism>
<dbReference type="Proteomes" id="UP001328107">
    <property type="component" value="Unassembled WGS sequence"/>
</dbReference>
<dbReference type="EMBL" id="BTRK01000003">
    <property type="protein sequence ID" value="GMR40583.1"/>
    <property type="molecule type" value="Genomic_DNA"/>
</dbReference>